<name>A0A914UKV5_9BILA</name>
<accession>A0A914UKV5</accession>
<evidence type="ECO:0000256" key="5">
    <source>
        <dbReference type="ARBA" id="ARBA00023242"/>
    </source>
</evidence>
<dbReference type="InterPro" id="IPR012337">
    <property type="entry name" value="RNaseH-like_sf"/>
</dbReference>
<dbReference type="WBParaSite" id="PSAMB.scaffold1059size36538.g10662.t1">
    <property type="protein sequence ID" value="PSAMB.scaffold1059size36538.g10662.t1"/>
    <property type="gene ID" value="PSAMB.scaffold1059size36538.g10662"/>
</dbReference>
<dbReference type="AlphaFoldDB" id="A0A914UKV5"/>
<evidence type="ECO:0000256" key="3">
    <source>
        <dbReference type="ARBA" id="ARBA00022771"/>
    </source>
</evidence>
<reference evidence="7" key="1">
    <citation type="submission" date="2022-11" db="UniProtKB">
        <authorList>
            <consortium name="WormBaseParasite"/>
        </authorList>
    </citation>
    <scope>IDENTIFICATION</scope>
</reference>
<dbReference type="SUPFAM" id="SSF53098">
    <property type="entry name" value="Ribonuclease H-like"/>
    <property type="match status" value="1"/>
</dbReference>
<evidence type="ECO:0000313" key="6">
    <source>
        <dbReference type="Proteomes" id="UP000887566"/>
    </source>
</evidence>
<evidence type="ECO:0000313" key="7">
    <source>
        <dbReference type="WBParaSite" id="PSAMB.scaffold1059size36538.g10662.t1"/>
    </source>
</evidence>
<proteinExistence type="predicted"/>
<keyword evidence="5" id="KW-0539">Nucleus</keyword>
<protein>
    <submittedName>
        <fullName evidence="7">Uncharacterized protein</fullName>
    </submittedName>
</protein>
<dbReference type="GO" id="GO:0008270">
    <property type="term" value="F:zinc ion binding"/>
    <property type="evidence" value="ECO:0007669"/>
    <property type="project" value="UniProtKB-KW"/>
</dbReference>
<keyword evidence="3" id="KW-0863">Zinc-finger</keyword>
<evidence type="ECO:0000256" key="2">
    <source>
        <dbReference type="ARBA" id="ARBA00022723"/>
    </source>
</evidence>
<evidence type="ECO:0000256" key="1">
    <source>
        <dbReference type="ARBA" id="ARBA00004123"/>
    </source>
</evidence>
<keyword evidence="6" id="KW-1185">Reference proteome</keyword>
<sequence length="404" mass="45557">MEELDSSEEATCLLLNFINNLFFREFVTTTQPCFTLPSSRAKVRDLIFELHEETLISVKHHLRGAQKVAVILDLWTQAGYKYGYLGVFASFLSPLTKDLEVLLLGVRPLNHPHSAKRIQACANNILNEFGLDQRKISRILTDGASNILKAYKLDVIENGSGSDDDKDEDGKVIENALTKHTSHPGDPNLDLSYDEESIIQEIKSDEVEEVNFSRVFPLRLDCYSHHLMRLLANVVDHDLQTRELRKKVFAMVWKLKSKSTAVQALVAQKIKCMLLSASMRWNSFSIVVDHLLDIKKDFLLACTDEDIETIDDNDWDILESVGNLLYPFKRHTIVLQGDKYPTIDHVLPSLLQLQLNLTKILMAEMKGAVTVAAIAQSSASELSKEQTSSLVSLFPDLMAMVQAK</sequence>
<dbReference type="InterPro" id="IPR052035">
    <property type="entry name" value="ZnF_BED_domain_contain"/>
</dbReference>
<keyword evidence="2" id="KW-0479">Metal-binding</keyword>
<dbReference type="Proteomes" id="UP000887566">
    <property type="component" value="Unplaced"/>
</dbReference>
<evidence type="ECO:0000256" key="4">
    <source>
        <dbReference type="ARBA" id="ARBA00022833"/>
    </source>
</evidence>
<comment type="subcellular location">
    <subcellularLocation>
        <location evidence="1">Nucleus</location>
    </subcellularLocation>
</comment>
<dbReference type="PANTHER" id="PTHR46481:SF10">
    <property type="entry name" value="ZINC FINGER BED DOMAIN-CONTAINING PROTEIN 39"/>
    <property type="match status" value="1"/>
</dbReference>
<dbReference type="PANTHER" id="PTHR46481">
    <property type="entry name" value="ZINC FINGER BED DOMAIN-CONTAINING PROTEIN 4"/>
    <property type="match status" value="1"/>
</dbReference>
<keyword evidence="4" id="KW-0862">Zinc</keyword>
<dbReference type="GO" id="GO:0005634">
    <property type="term" value="C:nucleus"/>
    <property type="evidence" value="ECO:0007669"/>
    <property type="project" value="UniProtKB-SubCell"/>
</dbReference>
<organism evidence="6 7">
    <name type="scientific">Plectus sambesii</name>
    <dbReference type="NCBI Taxonomy" id="2011161"/>
    <lineage>
        <taxon>Eukaryota</taxon>
        <taxon>Metazoa</taxon>
        <taxon>Ecdysozoa</taxon>
        <taxon>Nematoda</taxon>
        <taxon>Chromadorea</taxon>
        <taxon>Plectida</taxon>
        <taxon>Plectina</taxon>
        <taxon>Plectoidea</taxon>
        <taxon>Plectidae</taxon>
        <taxon>Plectus</taxon>
    </lineage>
</organism>